<evidence type="ECO:0000256" key="1">
    <source>
        <dbReference type="SAM" id="Coils"/>
    </source>
</evidence>
<accession>A0A5C8F3B0</accession>
<proteinExistence type="predicted"/>
<organism evidence="3 4">
    <name type="scientific">Brachyspira pilosicoli</name>
    <name type="common">Serpulina pilosicoli</name>
    <dbReference type="NCBI Taxonomy" id="52584"/>
    <lineage>
        <taxon>Bacteria</taxon>
        <taxon>Pseudomonadati</taxon>
        <taxon>Spirochaetota</taxon>
        <taxon>Spirochaetia</taxon>
        <taxon>Brachyspirales</taxon>
        <taxon>Brachyspiraceae</taxon>
        <taxon>Brachyspira</taxon>
    </lineage>
</organism>
<evidence type="ECO:0000313" key="4">
    <source>
        <dbReference type="Proteomes" id="UP000323176"/>
    </source>
</evidence>
<dbReference type="Proteomes" id="UP000323176">
    <property type="component" value="Unassembled WGS sequence"/>
</dbReference>
<dbReference type="EMBL" id="SAXY01000032">
    <property type="protein sequence ID" value="TXJ43030.1"/>
    <property type="molecule type" value="Genomic_DNA"/>
</dbReference>
<name>A0A5C8F3B0_BRAPL</name>
<keyword evidence="1" id="KW-0175">Coiled coil</keyword>
<gene>
    <name evidence="3" type="ORF">EPJ72_05160</name>
</gene>
<evidence type="ECO:0000313" key="3">
    <source>
        <dbReference type="EMBL" id="TXJ43030.1"/>
    </source>
</evidence>
<comment type="caution">
    <text evidence="3">The sequence shown here is derived from an EMBL/GenBank/DDBJ whole genome shotgun (WGS) entry which is preliminary data.</text>
</comment>
<evidence type="ECO:0000256" key="2">
    <source>
        <dbReference type="SAM" id="Phobius"/>
    </source>
</evidence>
<dbReference type="AlphaFoldDB" id="A0A5C8F3B0"/>
<reference evidence="3 4" key="1">
    <citation type="journal article" date="1992" name="Lakartidningen">
        <title>[Penicillin V and not amoxicillin is the first choice preparation in acute otitis].</title>
        <authorList>
            <person name="Kamme C."/>
            <person name="Lundgren K."/>
            <person name="Prellner K."/>
        </authorList>
    </citation>
    <scope>NUCLEOTIDE SEQUENCE [LARGE SCALE GENOMIC DNA]</scope>
    <source>
        <strain evidence="3 4">PC5538III-hc</strain>
    </source>
</reference>
<protein>
    <submittedName>
        <fullName evidence="3">Uncharacterized protein</fullName>
    </submittedName>
</protein>
<keyword evidence="2" id="KW-0812">Transmembrane</keyword>
<feature type="transmembrane region" description="Helical" evidence="2">
    <location>
        <begin position="628"/>
        <end position="648"/>
    </location>
</feature>
<feature type="transmembrane region" description="Helical" evidence="2">
    <location>
        <begin position="598"/>
        <end position="616"/>
    </location>
</feature>
<feature type="coiled-coil region" evidence="1">
    <location>
        <begin position="491"/>
        <end position="597"/>
    </location>
</feature>
<sequence length="655" mass="78017">MDVREKIILMLVISNFFNKKDLKLKSHFLLLEPLISYILIDKNYHKRNEVMLFFQNFNIDVDIIDSFLEYFKNDNIIMYDEYQDAYRLTLDSEIYKLNTYIIESQDLWNNLKDHSLHIATKNNLKNINTINFNEIFYNFFNNLLDDNDTNNSLTDIDLEIAILIEELRTLNEEKYFYVIEHIMHGIAIIKAISHNKDKNKEFPVIYLDNIFVGNILGWCNNIRHKSSILILQHLQKDGFIIKVHKETLEIIYTAIKKYKKALANHKNIIMGTFYYYLKYLDPNNKYLNINDIPTPLIKENIILRLKEYNIIVNNDELGIKVDYQDAIYNTISSVRNDIYKNTLFDSGEIEIRPSEEQTNYDYIIIKYYEEEIKKNLNSQLGSIKEIFLTYQKAILISLPYKQNECTYSNIMWIKQFFRIIILDNVLSNININTEIFRTIIFEYCNNIMSNELIVKFNDIINNQNISEENKKLLLAYAADVDNWSNLINMDPNEIVEKIKRQNDELEELKEKNIKYEKNIKNLENEINRIKEESKKEKETETKLYNDNIKVLKDEIERIKEESKKEKETETELYNDNIKVLKDEIERIKDENIRKSDNFKIFVGYIIAIFISIASYFLKKVLTVEFNSFVSHIVTSLSISSAVIFHFVIKKVIHKK</sequence>
<dbReference type="OrthoDB" id="9930025at2"/>
<keyword evidence="2" id="KW-1133">Transmembrane helix</keyword>
<keyword evidence="2" id="KW-0472">Membrane</keyword>